<dbReference type="AlphaFoldDB" id="A0A2U2DRN6"/>
<gene>
    <name evidence="2" type="ORF">DEM27_11030</name>
</gene>
<organism evidence="2 3">
    <name type="scientific">Metarhizobium album</name>
    <dbReference type="NCBI Taxonomy" id="2182425"/>
    <lineage>
        <taxon>Bacteria</taxon>
        <taxon>Pseudomonadati</taxon>
        <taxon>Pseudomonadota</taxon>
        <taxon>Alphaproteobacteria</taxon>
        <taxon>Hyphomicrobiales</taxon>
        <taxon>Rhizobiaceae</taxon>
        <taxon>Metarhizobium</taxon>
    </lineage>
</organism>
<dbReference type="Proteomes" id="UP000245252">
    <property type="component" value="Unassembled WGS sequence"/>
</dbReference>
<keyword evidence="3" id="KW-1185">Reference proteome</keyword>
<dbReference type="Pfam" id="PF05899">
    <property type="entry name" value="Cupin_3"/>
    <property type="match status" value="1"/>
</dbReference>
<evidence type="ECO:0000313" key="2">
    <source>
        <dbReference type="EMBL" id="PWE55974.1"/>
    </source>
</evidence>
<dbReference type="RefSeq" id="WP_109458293.1">
    <property type="nucleotide sequence ID" value="NZ_QFBC01000004.1"/>
</dbReference>
<protein>
    <submittedName>
        <fullName evidence="2">Cupin</fullName>
    </submittedName>
</protein>
<dbReference type="PANTHER" id="PTHR40943:SF1">
    <property type="entry name" value="CYTOPLASMIC PROTEIN"/>
    <property type="match status" value="1"/>
</dbReference>
<dbReference type="OrthoDB" id="9799053at2"/>
<proteinExistence type="predicted"/>
<dbReference type="EMBL" id="QFBC01000004">
    <property type="protein sequence ID" value="PWE55974.1"/>
    <property type="molecule type" value="Genomic_DNA"/>
</dbReference>
<dbReference type="Gene3D" id="2.60.120.10">
    <property type="entry name" value="Jelly Rolls"/>
    <property type="match status" value="1"/>
</dbReference>
<reference evidence="2 3" key="1">
    <citation type="submission" date="2018-05" db="EMBL/GenBank/DDBJ databases">
        <title>The draft genome of strain NS-104.</title>
        <authorList>
            <person name="Hang P."/>
            <person name="Jiang J."/>
        </authorList>
    </citation>
    <scope>NUCLEOTIDE SEQUENCE [LARGE SCALE GENOMIC DNA]</scope>
    <source>
        <strain evidence="2 3">NS-104</strain>
    </source>
</reference>
<dbReference type="InterPro" id="IPR008579">
    <property type="entry name" value="UGlyAH_Cupin_dom"/>
</dbReference>
<dbReference type="InterPro" id="IPR014710">
    <property type="entry name" value="RmlC-like_jellyroll"/>
</dbReference>
<evidence type="ECO:0000259" key="1">
    <source>
        <dbReference type="Pfam" id="PF05899"/>
    </source>
</evidence>
<dbReference type="SUPFAM" id="SSF51182">
    <property type="entry name" value="RmlC-like cupins"/>
    <property type="match status" value="1"/>
</dbReference>
<accession>A0A2U2DRN6</accession>
<comment type="caution">
    <text evidence="2">The sequence shown here is derived from an EMBL/GenBank/DDBJ whole genome shotgun (WGS) entry which is preliminary data.</text>
</comment>
<feature type="domain" description="(S)-ureidoglycine aminohydrolase cupin" evidence="1">
    <location>
        <begin position="39"/>
        <end position="112"/>
    </location>
</feature>
<dbReference type="CDD" id="cd02227">
    <property type="entry name" value="cupin_TM1112-like"/>
    <property type="match status" value="1"/>
</dbReference>
<evidence type="ECO:0000313" key="3">
    <source>
        <dbReference type="Proteomes" id="UP000245252"/>
    </source>
</evidence>
<dbReference type="InterPro" id="IPR011051">
    <property type="entry name" value="RmlC_Cupin_sf"/>
</dbReference>
<name>A0A2U2DRN6_9HYPH</name>
<sequence length="118" mass="13171">MIDFLTFAHLADIDLGELSPKPTSFEGDQREAARDLWASEDGRVEIGVWECTPGRFTASRDNNSEICHIVSGRVSLHGADGRVQEVGPGELLVLPLGWKGEWTIHEHTRKLYVLHHKG</sequence>
<dbReference type="PANTHER" id="PTHR40943">
    <property type="entry name" value="CYTOPLASMIC PROTEIN-RELATED"/>
    <property type="match status" value="1"/>
</dbReference>